<evidence type="ECO:0000256" key="3">
    <source>
        <dbReference type="ARBA" id="ARBA00022759"/>
    </source>
</evidence>
<gene>
    <name evidence="11" type="ORF">Tco_1015986</name>
</gene>
<feature type="region of interest" description="Disordered" evidence="10">
    <location>
        <begin position="36"/>
        <end position="61"/>
    </location>
</feature>
<keyword evidence="9" id="KW-0233">DNA recombination</keyword>
<dbReference type="InterPro" id="IPR012337">
    <property type="entry name" value="RNaseH-like_sf"/>
</dbReference>
<dbReference type="InterPro" id="IPR039537">
    <property type="entry name" value="Retrotran_Ty1/copia-like"/>
</dbReference>
<dbReference type="PANTHER" id="PTHR42648:SF11">
    <property type="entry name" value="TRANSPOSON TY4-P GAG-POL POLYPROTEIN"/>
    <property type="match status" value="1"/>
</dbReference>
<keyword evidence="3" id="KW-0255">Endonuclease</keyword>
<keyword evidence="4" id="KW-0378">Hydrolase</keyword>
<keyword evidence="8" id="KW-0808">Transferase</keyword>
<dbReference type="InterPro" id="IPR036397">
    <property type="entry name" value="RNaseH_sf"/>
</dbReference>
<keyword evidence="6" id="KW-0229">DNA integration</keyword>
<dbReference type="SUPFAM" id="SSF53098">
    <property type="entry name" value="Ribonuclease H-like"/>
    <property type="match status" value="1"/>
</dbReference>
<keyword evidence="8" id="KW-0239">DNA-directed DNA polymerase</keyword>
<evidence type="ECO:0000256" key="6">
    <source>
        <dbReference type="ARBA" id="ARBA00022908"/>
    </source>
</evidence>
<evidence type="ECO:0000313" key="11">
    <source>
        <dbReference type="EMBL" id="GJT64506.1"/>
    </source>
</evidence>
<keyword evidence="8" id="KW-0548">Nucleotidyltransferase</keyword>
<sequence length="394" mass="44441">MIKLITVSQPHVITKKDVNSDSNGLSSTRVNNIAKTRRPQPRSNIKNDRVPTASKSSCSKNKEVERENTLGTYYIPKNRNICHLNLTAQDVDSCITSNPRGNLQFKRFFPNFPTLFLAVFRNRSALEIIKFARNFWFCDSDLEVAFIRNTCFVRNLEGVDLLKGNRTTNLYTINLHEMASGSPIFLMAHATSTNPMRVENINGKRYVLVIVDDYSRYTWEHFLRSKDEAPEEIKTFLKKITVLLQALVIIPSFATRTALAAQVPQVLQTPTASTTTADTVPTPTNSSSQAIHILNTSQDVDELETQQQHVQQQENQAPLQSEIVADNVLNAMLDGDTFVNLFAPPSTSAAESSSSQYVDPSNMHTLYQPYPRNNLWTKDHPLEQVIGEPHMTRT</sequence>
<evidence type="ECO:0000256" key="4">
    <source>
        <dbReference type="ARBA" id="ARBA00022801"/>
    </source>
</evidence>
<keyword evidence="5" id="KW-0460">Magnesium</keyword>
<reference evidence="11" key="1">
    <citation type="journal article" date="2022" name="Int. J. Mol. Sci.">
        <title>Draft Genome of Tanacetum Coccineum: Genomic Comparison of Closely Related Tanacetum-Family Plants.</title>
        <authorList>
            <person name="Yamashiro T."/>
            <person name="Shiraishi A."/>
            <person name="Nakayama K."/>
            <person name="Satake H."/>
        </authorList>
    </citation>
    <scope>NUCLEOTIDE SEQUENCE</scope>
</reference>
<protein>
    <submittedName>
        <fullName evidence="11">Integrase, catalytic region, zinc finger, CCHC-type containing protein</fullName>
    </submittedName>
</protein>
<comment type="caution">
    <text evidence="11">The sequence shown here is derived from an EMBL/GenBank/DDBJ whole genome shotgun (WGS) entry which is preliminary data.</text>
</comment>
<name>A0ABQ5FMC2_9ASTR</name>
<proteinExistence type="predicted"/>
<accession>A0ABQ5FMC2</accession>
<keyword evidence="12" id="KW-1185">Reference proteome</keyword>
<evidence type="ECO:0000256" key="1">
    <source>
        <dbReference type="ARBA" id="ARBA00022722"/>
    </source>
</evidence>
<dbReference type="Gene3D" id="3.30.420.10">
    <property type="entry name" value="Ribonuclease H-like superfamily/Ribonuclease H"/>
    <property type="match status" value="1"/>
</dbReference>
<evidence type="ECO:0000256" key="5">
    <source>
        <dbReference type="ARBA" id="ARBA00022842"/>
    </source>
</evidence>
<keyword evidence="2" id="KW-0479">Metal-binding</keyword>
<dbReference type="PANTHER" id="PTHR42648">
    <property type="entry name" value="TRANSPOSASE, PUTATIVE-RELATED"/>
    <property type="match status" value="1"/>
</dbReference>
<keyword evidence="7" id="KW-0695">RNA-directed DNA polymerase</keyword>
<evidence type="ECO:0000256" key="7">
    <source>
        <dbReference type="ARBA" id="ARBA00022918"/>
    </source>
</evidence>
<organism evidence="11 12">
    <name type="scientific">Tanacetum coccineum</name>
    <dbReference type="NCBI Taxonomy" id="301880"/>
    <lineage>
        <taxon>Eukaryota</taxon>
        <taxon>Viridiplantae</taxon>
        <taxon>Streptophyta</taxon>
        <taxon>Embryophyta</taxon>
        <taxon>Tracheophyta</taxon>
        <taxon>Spermatophyta</taxon>
        <taxon>Magnoliopsida</taxon>
        <taxon>eudicotyledons</taxon>
        <taxon>Gunneridae</taxon>
        <taxon>Pentapetalae</taxon>
        <taxon>asterids</taxon>
        <taxon>campanulids</taxon>
        <taxon>Asterales</taxon>
        <taxon>Asteraceae</taxon>
        <taxon>Asteroideae</taxon>
        <taxon>Anthemideae</taxon>
        <taxon>Anthemidinae</taxon>
        <taxon>Tanacetum</taxon>
    </lineage>
</organism>
<dbReference type="Proteomes" id="UP001151760">
    <property type="component" value="Unassembled WGS sequence"/>
</dbReference>
<dbReference type="EMBL" id="BQNB010017550">
    <property type="protein sequence ID" value="GJT64506.1"/>
    <property type="molecule type" value="Genomic_DNA"/>
</dbReference>
<evidence type="ECO:0000256" key="8">
    <source>
        <dbReference type="ARBA" id="ARBA00022932"/>
    </source>
</evidence>
<evidence type="ECO:0000313" key="12">
    <source>
        <dbReference type="Proteomes" id="UP001151760"/>
    </source>
</evidence>
<evidence type="ECO:0000256" key="9">
    <source>
        <dbReference type="ARBA" id="ARBA00023172"/>
    </source>
</evidence>
<evidence type="ECO:0000256" key="10">
    <source>
        <dbReference type="SAM" id="MobiDB-lite"/>
    </source>
</evidence>
<evidence type="ECO:0000256" key="2">
    <source>
        <dbReference type="ARBA" id="ARBA00022723"/>
    </source>
</evidence>
<keyword evidence="1" id="KW-0540">Nuclease</keyword>
<reference evidence="11" key="2">
    <citation type="submission" date="2022-01" db="EMBL/GenBank/DDBJ databases">
        <authorList>
            <person name="Yamashiro T."/>
            <person name="Shiraishi A."/>
            <person name="Satake H."/>
            <person name="Nakayama K."/>
        </authorList>
    </citation>
    <scope>NUCLEOTIDE SEQUENCE</scope>
</reference>